<keyword evidence="2" id="KW-0575">Peroxidase</keyword>
<dbReference type="Proteomes" id="UP000066487">
    <property type="component" value="Chromosome"/>
</dbReference>
<dbReference type="InterPro" id="IPR003779">
    <property type="entry name" value="CMD-like"/>
</dbReference>
<dbReference type="GO" id="GO:0051920">
    <property type="term" value="F:peroxiredoxin activity"/>
    <property type="evidence" value="ECO:0007669"/>
    <property type="project" value="InterPro"/>
</dbReference>
<evidence type="ECO:0000313" key="3">
    <source>
        <dbReference type="Proteomes" id="UP000066487"/>
    </source>
</evidence>
<feature type="domain" description="Carboxymuconolactone decarboxylase-like" evidence="1">
    <location>
        <begin position="20"/>
        <end position="102"/>
    </location>
</feature>
<protein>
    <submittedName>
        <fullName evidence="2">Alkylhydroperoxidase</fullName>
    </submittedName>
</protein>
<dbReference type="Gene3D" id="1.20.1290.10">
    <property type="entry name" value="AhpD-like"/>
    <property type="match status" value="1"/>
</dbReference>
<keyword evidence="2" id="KW-0560">Oxidoreductase</keyword>
<gene>
    <name evidence="2" type="ORF">AO353_24955</name>
</gene>
<dbReference type="PANTHER" id="PTHR33930:SF2">
    <property type="entry name" value="BLR3452 PROTEIN"/>
    <property type="match status" value="1"/>
</dbReference>
<dbReference type="SUPFAM" id="SSF69118">
    <property type="entry name" value="AhpD-like"/>
    <property type="match status" value="1"/>
</dbReference>
<dbReference type="RefSeq" id="WP_054597361.1">
    <property type="nucleotide sequence ID" value="NZ_CP012830.1"/>
</dbReference>
<sequence length="115" mass="12410">MDNKNSHNPYTYQRLKHLYPDYFSALEALGTAVHHAGPLEEKTVQLIQLGAAAAIRSEGAVHSHTRRALAAGATTEEIHHALIALTSTIGFPTVIAAMSWVDDVIGKRGNDAPEL</sequence>
<proteinExistence type="predicted"/>
<evidence type="ECO:0000259" key="1">
    <source>
        <dbReference type="Pfam" id="PF02627"/>
    </source>
</evidence>
<dbReference type="OrthoDB" id="425264at2"/>
<dbReference type="AlphaFoldDB" id="A0A0N9VU66"/>
<dbReference type="InterPro" id="IPR029032">
    <property type="entry name" value="AhpD-like"/>
</dbReference>
<evidence type="ECO:0000313" key="2">
    <source>
        <dbReference type="EMBL" id="ALI04155.1"/>
    </source>
</evidence>
<organism evidence="2 3">
    <name type="scientific">Pseudomonas fluorescens</name>
    <dbReference type="NCBI Taxonomy" id="294"/>
    <lineage>
        <taxon>Bacteria</taxon>
        <taxon>Pseudomonadati</taxon>
        <taxon>Pseudomonadota</taxon>
        <taxon>Gammaproteobacteria</taxon>
        <taxon>Pseudomonadales</taxon>
        <taxon>Pseudomonadaceae</taxon>
        <taxon>Pseudomonas</taxon>
    </lineage>
</organism>
<accession>A0A0N9VU66</accession>
<reference evidence="2 3" key="2">
    <citation type="journal article" date="2018" name="Nature">
        <title>Mutant phenotypes for thousands of bacterial genes of unknown function.</title>
        <authorList>
            <person name="Price M.N."/>
            <person name="Wetmore K.M."/>
            <person name="Waters R.J."/>
            <person name="Callaghan M."/>
            <person name="Ray J."/>
            <person name="Liu H."/>
            <person name="Kuehl J.V."/>
            <person name="Melnyk R.A."/>
            <person name="Lamson J.S."/>
            <person name="Suh Y."/>
            <person name="Carlson H.K."/>
            <person name="Esquivel Z."/>
            <person name="Sadeeshkumar H."/>
            <person name="Chakraborty R."/>
            <person name="Zane G.M."/>
            <person name="Rubin B.E."/>
            <person name="Wall J.D."/>
            <person name="Visel A."/>
            <person name="Bristow J."/>
            <person name="Blow M.J."/>
            <person name="Arkin A.P."/>
            <person name="Deutschbauer A.M."/>
        </authorList>
    </citation>
    <scope>NUCLEOTIDE SEQUENCE [LARGE SCALE GENOMIC DNA]</scope>
    <source>
        <strain evidence="2 3">FW300-N2E3</strain>
    </source>
</reference>
<dbReference type="Pfam" id="PF02627">
    <property type="entry name" value="CMD"/>
    <property type="match status" value="1"/>
</dbReference>
<name>A0A0N9VU66_PSEFL</name>
<dbReference type="EMBL" id="CP012830">
    <property type="protein sequence ID" value="ALI04155.1"/>
    <property type="molecule type" value="Genomic_DNA"/>
</dbReference>
<reference evidence="3" key="1">
    <citation type="submission" date="2015-09" db="EMBL/GenBank/DDBJ databases">
        <title>Whole genome sequence of Pseudomonas fluorescens FW300-N2E3.</title>
        <authorList>
            <person name="Ray J."/>
            <person name="Melnyk R."/>
            <person name="Deutschbauer A."/>
        </authorList>
    </citation>
    <scope>NUCLEOTIDE SEQUENCE [LARGE SCALE GENOMIC DNA]</scope>
    <source>
        <strain evidence="3">FW300-N2E3</strain>
    </source>
</reference>
<dbReference type="PANTHER" id="PTHR33930">
    <property type="entry name" value="ALKYL HYDROPEROXIDE REDUCTASE AHPD"/>
    <property type="match status" value="1"/>
</dbReference>